<dbReference type="KEGG" id="pmj:P9211_08041"/>
<dbReference type="EMBL" id="CP000878">
    <property type="protein sequence ID" value="ABX08735.1"/>
    <property type="molecule type" value="Genomic_DNA"/>
</dbReference>
<proteinExistence type="predicted"/>
<dbReference type="RefSeq" id="WP_012195357.1">
    <property type="nucleotide sequence ID" value="NC_009976.1"/>
</dbReference>
<organism evidence="2 3">
    <name type="scientific">Prochlorococcus marinus (strain MIT 9211)</name>
    <dbReference type="NCBI Taxonomy" id="93059"/>
    <lineage>
        <taxon>Bacteria</taxon>
        <taxon>Bacillati</taxon>
        <taxon>Cyanobacteriota</taxon>
        <taxon>Cyanophyceae</taxon>
        <taxon>Synechococcales</taxon>
        <taxon>Prochlorococcaceae</taxon>
        <taxon>Prochlorococcus</taxon>
    </lineage>
</organism>
<dbReference type="HOGENOM" id="CLU_2047581_0_0_3"/>
<name>A9BA73_PROM4</name>
<accession>A9BA73</accession>
<evidence type="ECO:0000313" key="3">
    <source>
        <dbReference type="Proteomes" id="UP000000788"/>
    </source>
</evidence>
<protein>
    <submittedName>
        <fullName evidence="2">Uncharacterized protein</fullName>
    </submittedName>
</protein>
<keyword evidence="1" id="KW-0472">Membrane</keyword>
<dbReference type="Proteomes" id="UP000000788">
    <property type="component" value="Chromosome"/>
</dbReference>
<sequence length="120" mass="13786">MNNLLIQSLLLIVGSIGTIAAFWYLFSSNTKTKKSFISKDGTSFRDQESCDNYEVICERFTGFFDEEALRTNKKKNDLTGLRIAFIKLLKSDGFQDVKTMIKYKDDFRKLADLFELDSVA</sequence>
<evidence type="ECO:0000313" key="2">
    <source>
        <dbReference type="EMBL" id="ABX08735.1"/>
    </source>
</evidence>
<keyword evidence="1" id="KW-0812">Transmembrane</keyword>
<keyword evidence="1" id="KW-1133">Transmembrane helix</keyword>
<dbReference type="OrthoDB" id="541386at2"/>
<reference evidence="2 3" key="1">
    <citation type="journal article" date="2007" name="PLoS Genet.">
        <title>Patterns and implications of gene gain and loss in the evolution of Prochlorococcus.</title>
        <authorList>
            <person name="Kettler G.C."/>
            <person name="Martiny A.C."/>
            <person name="Huang K."/>
            <person name="Zucker J."/>
            <person name="Coleman M.L."/>
            <person name="Rodrigue S."/>
            <person name="Chen F."/>
            <person name="Lapidus A."/>
            <person name="Ferriera S."/>
            <person name="Johnson J."/>
            <person name="Steglich C."/>
            <person name="Church G.M."/>
            <person name="Richardson P."/>
            <person name="Chisholm S.W."/>
        </authorList>
    </citation>
    <scope>NUCLEOTIDE SEQUENCE [LARGE SCALE GENOMIC DNA]</scope>
    <source>
        <strain evidence="3">MIT 9211</strain>
    </source>
</reference>
<evidence type="ECO:0000256" key="1">
    <source>
        <dbReference type="SAM" id="Phobius"/>
    </source>
</evidence>
<dbReference type="AlphaFoldDB" id="A9BA73"/>
<gene>
    <name evidence="2" type="ordered locus">P9211_08041</name>
</gene>
<keyword evidence="3" id="KW-1185">Reference proteome</keyword>
<feature type="transmembrane region" description="Helical" evidence="1">
    <location>
        <begin position="6"/>
        <end position="26"/>
    </location>
</feature>